<dbReference type="InterPro" id="IPR014784">
    <property type="entry name" value="Cu2_ascorb_mOase-like_C"/>
</dbReference>
<dbReference type="Pfam" id="PF18962">
    <property type="entry name" value="Por_Secre_tail"/>
    <property type="match status" value="1"/>
</dbReference>
<dbReference type="Pfam" id="PF13385">
    <property type="entry name" value="Laminin_G_3"/>
    <property type="match status" value="1"/>
</dbReference>
<dbReference type="Gene3D" id="2.60.120.200">
    <property type="match status" value="1"/>
</dbReference>
<keyword evidence="2" id="KW-1015">Disulfide bond</keyword>
<reference evidence="6" key="1">
    <citation type="submission" date="2020-02" db="EMBL/GenBank/DDBJ databases">
        <title>Flavobacterium sp. genome.</title>
        <authorList>
            <person name="Jung H.S."/>
            <person name="Baek J.H."/>
            <person name="Jeon C.O."/>
        </authorList>
    </citation>
    <scope>NUCLEOTIDE SEQUENCE</scope>
    <source>
        <strain evidence="6">SE-s28</strain>
    </source>
</reference>
<organism evidence="6 7">
    <name type="scientific">Flavobacterium silvaticum</name>
    <dbReference type="NCBI Taxonomy" id="1852020"/>
    <lineage>
        <taxon>Bacteria</taxon>
        <taxon>Pseudomonadati</taxon>
        <taxon>Bacteroidota</taxon>
        <taxon>Flavobacteriia</taxon>
        <taxon>Flavobacteriales</taxon>
        <taxon>Flavobacteriaceae</taxon>
        <taxon>Flavobacterium</taxon>
    </lineage>
</organism>
<sequence length="1160" mass="128196">MKQKLLILLFLAFIGVSQAQNVGDTIHVQTFNHNSTSRDTLVHFPDTPGLTFEKILLKYNLRCKNGTILNGSDDGVTGCGEWDYSCNTFIADSAKVEKVSANWPDYQISNFTGTSFPYTTQQTYDHYDFAQQQVTINSTTSETSNTVGSGSEAMTSLFRTSLRSGRSHLLFTAAQLTAAGFSAGEIDGLGLNVTNAGGLAKFLRVSIKTTALTSLPAQSVGFTGFTEVFFSNYTFVPGANRIQFHTPYNWDGTSNIIVEFSFSNDTTAPDIQVSGFSNSELRSLSASNIASIETSAGDVDINTQFFNTISNELSVTFWAYGDPVTQPTDCSIVYGYSDDVNQRELNLHLPWAGQIYFDCGYVDGGFDRIEKPYGLDSNIKGQWNHWAFVKNATTGSMKVYLNGAVWNTGTEKTRAIQLLKFYLGKMIDGGVDRNFKGKIRELTVWDKEISAANILAWKNKSIDATHPDYANLVAYYKLDELSGQTVSDSKHSITSPANNISWGFERGDQLTTTFTESTLLPNLTFYRGVYDQTNTPVTERYSYPRAARSVRHYSVTSNEGVVPMMDDTLNLLSTQYLFDASPENVYNGLTGEVTSTLPVTAEGTITVTSLAYFKRYPFYNELVSFVTPYGIGLDLGPDGKSWFFDMSDYVRLLKGNKRIIISMGGERQEEMDLEFLFIVGTPPRNVVQYEQLWQGGYRMGGIPIADINSGTKLPTNNFAFSSEAASFKLKSSITGHGQQGEFSQSGGVISHRIRANNTQVLSWTITQDCSENPIFPQGGTWVYNRQGWCPGQRSLLKEQDITSFATPGTTVALDYRTSNPSVSSGDYRYIVAHQVIGYGAPNFTTDASLETVKAPNNVNAEYSRINPMCEQPRILLRNTGASAITTVNFEYWLNESTEHQTYTWNGTLASMNATDVVLPTQQLWDSGVAASSNKFHVQILTVNNAADGYSNNNSFTSSFSLPDVLPTTFKIRLKTNSAPTQNSYTLYDDAGNVVDSKTFTVANTVNTYTYTAPQITPGCYHLRVEDTGNNGLSWWADTSQGTGYMRLLDENNAIIKTFNPDFGGGFDYSFSVNSLLSTGTLVADHSIRLYPNPSKGQFRVEGDNLIDSRITLVDMLGKVIREKMADDTIVTFDEGQLNAGMYLVKIEKDGNTETKKLVIQ</sequence>
<keyword evidence="1 3" id="KW-0732">Signal</keyword>
<proteinExistence type="predicted"/>
<dbReference type="NCBIfam" id="TIGR04183">
    <property type="entry name" value="Por_Secre_tail"/>
    <property type="match status" value="1"/>
</dbReference>
<name>A0A972FU19_9FLAO</name>
<evidence type="ECO:0000256" key="3">
    <source>
        <dbReference type="SAM" id="SignalP"/>
    </source>
</evidence>
<feature type="domain" description="Peptide-N-glycosidase F C-terminal" evidence="4">
    <location>
        <begin position="715"/>
        <end position="813"/>
    </location>
</feature>
<dbReference type="GO" id="GO:0005975">
    <property type="term" value="P:carbohydrate metabolic process"/>
    <property type="evidence" value="ECO:0007669"/>
    <property type="project" value="UniProtKB-ARBA"/>
</dbReference>
<dbReference type="RefSeq" id="WP_169528412.1">
    <property type="nucleotide sequence ID" value="NZ_JAAMPU010000108.1"/>
</dbReference>
<dbReference type="Pfam" id="PF09113">
    <property type="entry name" value="N-glycanase_C"/>
    <property type="match status" value="1"/>
</dbReference>
<dbReference type="SUPFAM" id="SSF49742">
    <property type="entry name" value="PHM/PNGase F"/>
    <property type="match status" value="1"/>
</dbReference>
<dbReference type="GO" id="GO:0016715">
    <property type="term" value="F:oxidoreductase activity, acting on paired donors, with incorporation or reduction of molecular oxygen, reduced ascorbate as one donor, and incorporation of one atom of oxygen"/>
    <property type="evidence" value="ECO:0007669"/>
    <property type="project" value="InterPro"/>
</dbReference>
<keyword evidence="7" id="KW-1185">Reference proteome</keyword>
<comment type="caution">
    <text evidence="6">The sequence shown here is derived from an EMBL/GenBank/DDBJ whole genome shotgun (WGS) entry which is preliminary data.</text>
</comment>
<protein>
    <submittedName>
        <fullName evidence="6">T9SS type A sorting domain-containing protein</fullName>
    </submittedName>
</protein>
<dbReference type="Gene3D" id="2.60.120.230">
    <property type="match status" value="2"/>
</dbReference>
<dbReference type="SUPFAM" id="SSF49899">
    <property type="entry name" value="Concanavalin A-like lectins/glucanases"/>
    <property type="match status" value="1"/>
</dbReference>
<dbReference type="InterPro" id="IPR008977">
    <property type="entry name" value="PHM/PNGase_F_dom_sf"/>
</dbReference>
<feature type="chain" id="PRO_5037516284" evidence="3">
    <location>
        <begin position="20"/>
        <end position="1160"/>
    </location>
</feature>
<dbReference type="EMBL" id="JAAMPU010000108">
    <property type="protein sequence ID" value="NMH29314.1"/>
    <property type="molecule type" value="Genomic_DNA"/>
</dbReference>
<dbReference type="Proteomes" id="UP000712080">
    <property type="component" value="Unassembled WGS sequence"/>
</dbReference>
<dbReference type="InterPro" id="IPR015197">
    <property type="entry name" value="PngaseF_C"/>
</dbReference>
<accession>A0A972FU19</accession>
<dbReference type="InterPro" id="IPR026444">
    <property type="entry name" value="Secre_tail"/>
</dbReference>
<evidence type="ECO:0000313" key="6">
    <source>
        <dbReference type="EMBL" id="NMH29314.1"/>
    </source>
</evidence>
<evidence type="ECO:0000259" key="5">
    <source>
        <dbReference type="Pfam" id="PF18962"/>
    </source>
</evidence>
<evidence type="ECO:0000259" key="4">
    <source>
        <dbReference type="Pfam" id="PF09113"/>
    </source>
</evidence>
<dbReference type="AlphaFoldDB" id="A0A972FU19"/>
<evidence type="ECO:0000313" key="7">
    <source>
        <dbReference type="Proteomes" id="UP000712080"/>
    </source>
</evidence>
<feature type="signal peptide" evidence="3">
    <location>
        <begin position="1"/>
        <end position="19"/>
    </location>
</feature>
<dbReference type="InterPro" id="IPR013320">
    <property type="entry name" value="ConA-like_dom_sf"/>
</dbReference>
<feature type="domain" description="Secretion system C-terminal sorting" evidence="5">
    <location>
        <begin position="1089"/>
        <end position="1159"/>
    </location>
</feature>
<evidence type="ECO:0000256" key="1">
    <source>
        <dbReference type="ARBA" id="ARBA00022729"/>
    </source>
</evidence>
<gene>
    <name evidence="6" type="ORF">G6047_14845</name>
</gene>
<evidence type="ECO:0000256" key="2">
    <source>
        <dbReference type="ARBA" id="ARBA00023157"/>
    </source>
</evidence>
<dbReference type="GO" id="GO:0004553">
    <property type="term" value="F:hydrolase activity, hydrolyzing O-glycosyl compounds"/>
    <property type="evidence" value="ECO:0007669"/>
    <property type="project" value="UniProtKB-ARBA"/>
</dbReference>